<dbReference type="InterPro" id="IPR013766">
    <property type="entry name" value="Thioredoxin_domain"/>
</dbReference>
<dbReference type="Pfam" id="PF00085">
    <property type="entry name" value="Thioredoxin"/>
    <property type="match status" value="1"/>
</dbReference>
<accession>A0A5B8MJF3</accession>
<evidence type="ECO:0000313" key="4">
    <source>
        <dbReference type="Proteomes" id="UP000316726"/>
    </source>
</evidence>
<comment type="similarity">
    <text evidence="1">Belongs to the protein disulfide isomerase family.</text>
</comment>
<gene>
    <name evidence="3" type="ORF">A3770_04p31340</name>
</gene>
<dbReference type="GO" id="GO:0006457">
    <property type="term" value="P:protein folding"/>
    <property type="evidence" value="ECO:0007669"/>
    <property type="project" value="TreeGrafter"/>
</dbReference>
<reference evidence="3 4" key="1">
    <citation type="submission" date="2018-07" db="EMBL/GenBank/DDBJ databases">
        <title>The complete nuclear genome of the prasinophyte Chloropicon primus (CCMP1205).</title>
        <authorList>
            <person name="Pombert J.-F."/>
            <person name="Otis C."/>
            <person name="Turmel M."/>
            <person name="Lemieux C."/>
        </authorList>
    </citation>
    <scope>NUCLEOTIDE SEQUENCE [LARGE SCALE GENOMIC DNA]</scope>
    <source>
        <strain evidence="3 4">CCMP1205</strain>
    </source>
</reference>
<dbReference type="GO" id="GO:0034976">
    <property type="term" value="P:response to endoplasmic reticulum stress"/>
    <property type="evidence" value="ECO:0007669"/>
    <property type="project" value="TreeGrafter"/>
</dbReference>
<dbReference type="PANTHER" id="PTHR18929">
    <property type="entry name" value="PROTEIN DISULFIDE ISOMERASE"/>
    <property type="match status" value="1"/>
</dbReference>
<dbReference type="STRING" id="1764295.A0A5B8MJF3"/>
<evidence type="ECO:0000259" key="2">
    <source>
        <dbReference type="PROSITE" id="PS51352"/>
    </source>
</evidence>
<dbReference type="PROSITE" id="PS51352">
    <property type="entry name" value="THIOREDOXIN_2"/>
    <property type="match status" value="1"/>
</dbReference>
<evidence type="ECO:0000256" key="1">
    <source>
        <dbReference type="ARBA" id="ARBA00006347"/>
    </source>
</evidence>
<name>A0A5B8MJF3_9CHLO</name>
<dbReference type="EMBL" id="CP031037">
    <property type="protein sequence ID" value="QDZ20616.1"/>
    <property type="molecule type" value="Genomic_DNA"/>
</dbReference>
<dbReference type="SUPFAM" id="SSF52833">
    <property type="entry name" value="Thioredoxin-like"/>
    <property type="match status" value="1"/>
</dbReference>
<keyword evidence="4" id="KW-1185">Reference proteome</keyword>
<feature type="domain" description="Thioredoxin" evidence="2">
    <location>
        <begin position="421"/>
        <end position="556"/>
    </location>
</feature>
<sequence>MATGKMKGLSLRNLVIGLVIQGIILASLAAAAKGDAPKGRAKVVTLRPRKFFDTFEEIRNSKRKEVSVVMVYIPSKVDQWDEEYASLASRMKDEDGVQFYKIDKVHGGKDFSELDEAFGPGVAFSTMTEKKPWRVYMVENGVLATVRELYMGRDLGEPLDGVMLMEEIKLRLKGTVYEVQKGEKYDDVRTNYEYSYAVIGYFPSKLSLSRVGFHGYVKMAQKTNPFAFFYETKSPDFVKSALGDDFEQQPDTVVIIRNFDGLHEVIPGQKNPVNYHARISEKAMAEIIDQELMETYTNYAKAYDELAEMYFTPWYERNVYRLEVVFPRERYGELARIVRDANAAAVEKKYTSRVIHYHPLTEKRNTRCEVLFEFKNDTSDIMIGAVHQKKMGYRDNELYWKLDLEGGKELTVEYMSKWLTQLGNNELSPFNEPDYGVKSERRPKFNTGLVKKVVGFTFDEFVNSGKNVFLYIYANSNQNSKDFVANELKDLAKKYEGDEDLAFAKVNGPKNKINDDRFQLDSYPQIFLVNANMEVIKYEGLHLRDELVEFIDSKRSKIFSREDVLEESKKEL</sequence>
<dbReference type="GO" id="GO:0003756">
    <property type="term" value="F:protein disulfide isomerase activity"/>
    <property type="evidence" value="ECO:0007669"/>
    <property type="project" value="TreeGrafter"/>
</dbReference>
<dbReference type="Proteomes" id="UP000316726">
    <property type="component" value="Chromosome 4"/>
</dbReference>
<organism evidence="3 4">
    <name type="scientific">Chloropicon primus</name>
    <dbReference type="NCBI Taxonomy" id="1764295"/>
    <lineage>
        <taxon>Eukaryota</taxon>
        <taxon>Viridiplantae</taxon>
        <taxon>Chlorophyta</taxon>
        <taxon>Chloropicophyceae</taxon>
        <taxon>Chloropicales</taxon>
        <taxon>Chloropicaceae</taxon>
        <taxon>Chloropicon</taxon>
    </lineage>
</organism>
<evidence type="ECO:0000313" key="3">
    <source>
        <dbReference type="EMBL" id="QDZ20616.1"/>
    </source>
</evidence>
<dbReference type="Gene3D" id="3.40.30.10">
    <property type="entry name" value="Glutaredoxin"/>
    <property type="match status" value="1"/>
</dbReference>
<dbReference type="AlphaFoldDB" id="A0A5B8MJF3"/>
<protein>
    <submittedName>
        <fullName evidence="3">Protein disulfide isomerase</fullName>
    </submittedName>
</protein>
<keyword evidence="3" id="KW-0413">Isomerase</keyword>
<dbReference type="InterPro" id="IPR036249">
    <property type="entry name" value="Thioredoxin-like_sf"/>
</dbReference>
<proteinExistence type="inferred from homology"/>
<dbReference type="GO" id="GO:0005783">
    <property type="term" value="C:endoplasmic reticulum"/>
    <property type="evidence" value="ECO:0007669"/>
    <property type="project" value="TreeGrafter"/>
</dbReference>